<accession>A0A1S2XPI3</accession>
<dbReference type="KEGG" id="cam:101506922"/>
<keyword evidence="11" id="KW-1185">Reference proteome</keyword>
<keyword evidence="10" id="KW-1133">Transmembrane helix</keyword>
<dbReference type="Proteomes" id="UP000087171">
    <property type="component" value="Chromosome Ca2"/>
</dbReference>
<dbReference type="RefSeq" id="XP_004491491.1">
    <property type="nucleotide sequence ID" value="XM_004491434.3"/>
</dbReference>
<evidence type="ECO:0000256" key="2">
    <source>
        <dbReference type="ARBA" id="ARBA00010617"/>
    </source>
</evidence>
<feature type="binding site" description="axial binding residue" evidence="8">
    <location>
        <position position="449"/>
    </location>
    <ligand>
        <name>heme</name>
        <dbReference type="ChEBI" id="CHEBI:30413"/>
    </ligand>
    <ligandPart>
        <name>Fe</name>
        <dbReference type="ChEBI" id="CHEBI:18248"/>
    </ligandPart>
</feature>
<evidence type="ECO:0000256" key="6">
    <source>
        <dbReference type="ARBA" id="ARBA00023004"/>
    </source>
</evidence>
<dbReference type="Pfam" id="PF00067">
    <property type="entry name" value="p450"/>
    <property type="match status" value="1"/>
</dbReference>
<dbReference type="GO" id="GO:0020037">
    <property type="term" value="F:heme binding"/>
    <property type="evidence" value="ECO:0007669"/>
    <property type="project" value="InterPro"/>
</dbReference>
<sequence length="515" mass="58723">MEHPNISFLHFILFSTSFILFLTQIIKVGKIILLRVTKTTHKKFPPGPWKLPIIGSIHHLIGSLPHHSLRQLSKIYGPLMHLKLGEVSTIVVSSPEFAKEILKTYDSNFAQRPHQIGADIMCYGSSDIATAPYGSYWKQLRKLCSQELLCTKRVRSFQSIREQEVHNLITYISNNIGSCINLSEKVACMTSTITSRSAFGKICKDQQEFISLIKKLVTLAEGFVVIDLFPSQKWLHLISGMKPKLEELHRKFDNIIENIIKEAVTKKGNDGETIESFLSVLLRIKDHDEALEYPLTIDNIKAVILDMFVAGSDTTSAIIEWSISEMLKNPTTMIKAQKEVREHFGNKGYIDETSLQELKYLKAIIKETLRLHPPFPLLLPRECRETCEVKGYTIQAGNKVIVNAWAIGRDPEYWNEAERFLPERFLDCKIDYKGSNIEYIPFGAGRRICPGILFGVSSIELCLAKLLYHYNWELPSGLTEENLEMTEALSSSSRRKTDLILVPISRYTYVVRDLD</sequence>
<dbReference type="GO" id="GO:0004497">
    <property type="term" value="F:monooxygenase activity"/>
    <property type="evidence" value="ECO:0007669"/>
    <property type="project" value="UniProtKB-KW"/>
</dbReference>
<dbReference type="InterPro" id="IPR001128">
    <property type="entry name" value="Cyt_P450"/>
</dbReference>
<dbReference type="GO" id="GO:0005506">
    <property type="term" value="F:iron ion binding"/>
    <property type="evidence" value="ECO:0007669"/>
    <property type="project" value="InterPro"/>
</dbReference>
<evidence type="ECO:0000256" key="5">
    <source>
        <dbReference type="ARBA" id="ARBA00023002"/>
    </source>
</evidence>
<protein>
    <submittedName>
        <fullName evidence="12">Premnaspirodiene oxygenase-like</fullName>
    </submittedName>
</protein>
<gene>
    <name evidence="12" type="primary">LOC101506922</name>
</gene>
<keyword evidence="5 9" id="KW-0560">Oxidoreductase</keyword>
<evidence type="ECO:0000256" key="7">
    <source>
        <dbReference type="ARBA" id="ARBA00023033"/>
    </source>
</evidence>
<dbReference type="AlphaFoldDB" id="A0A1S2XPI3"/>
<dbReference type="PaxDb" id="3827-XP_004491491.1"/>
<comment type="cofactor">
    <cofactor evidence="1 8">
        <name>heme</name>
        <dbReference type="ChEBI" id="CHEBI:30413"/>
    </cofactor>
</comment>
<evidence type="ECO:0000256" key="1">
    <source>
        <dbReference type="ARBA" id="ARBA00001971"/>
    </source>
</evidence>
<dbReference type="Gene3D" id="1.10.630.10">
    <property type="entry name" value="Cytochrome P450"/>
    <property type="match status" value="1"/>
</dbReference>
<dbReference type="InterPro" id="IPR017972">
    <property type="entry name" value="Cyt_P450_CS"/>
</dbReference>
<dbReference type="PANTHER" id="PTHR47955:SF8">
    <property type="entry name" value="CYTOCHROME P450 71D11-LIKE"/>
    <property type="match status" value="1"/>
</dbReference>
<evidence type="ECO:0000256" key="8">
    <source>
        <dbReference type="PIRSR" id="PIRSR602401-1"/>
    </source>
</evidence>
<keyword evidence="4 8" id="KW-0479">Metal-binding</keyword>
<organism evidence="11 12">
    <name type="scientific">Cicer arietinum</name>
    <name type="common">Chickpea</name>
    <name type="synonym">Garbanzo</name>
    <dbReference type="NCBI Taxonomy" id="3827"/>
    <lineage>
        <taxon>Eukaryota</taxon>
        <taxon>Viridiplantae</taxon>
        <taxon>Streptophyta</taxon>
        <taxon>Embryophyta</taxon>
        <taxon>Tracheophyta</taxon>
        <taxon>Spermatophyta</taxon>
        <taxon>Magnoliopsida</taxon>
        <taxon>eudicotyledons</taxon>
        <taxon>Gunneridae</taxon>
        <taxon>Pentapetalae</taxon>
        <taxon>rosids</taxon>
        <taxon>fabids</taxon>
        <taxon>Fabales</taxon>
        <taxon>Fabaceae</taxon>
        <taxon>Papilionoideae</taxon>
        <taxon>50 kb inversion clade</taxon>
        <taxon>NPAAA clade</taxon>
        <taxon>Hologalegina</taxon>
        <taxon>IRL clade</taxon>
        <taxon>Cicereae</taxon>
        <taxon>Cicer</taxon>
    </lineage>
</organism>
<evidence type="ECO:0000256" key="4">
    <source>
        <dbReference type="ARBA" id="ARBA00022723"/>
    </source>
</evidence>
<dbReference type="eggNOG" id="KOG0156">
    <property type="taxonomic scope" value="Eukaryota"/>
</dbReference>
<evidence type="ECO:0000313" key="11">
    <source>
        <dbReference type="Proteomes" id="UP000087171"/>
    </source>
</evidence>
<dbReference type="CDD" id="cd11072">
    <property type="entry name" value="CYP71-like"/>
    <property type="match status" value="1"/>
</dbReference>
<dbReference type="PRINTS" id="PR00385">
    <property type="entry name" value="P450"/>
</dbReference>
<dbReference type="SUPFAM" id="SSF48264">
    <property type="entry name" value="Cytochrome P450"/>
    <property type="match status" value="1"/>
</dbReference>
<evidence type="ECO:0000256" key="10">
    <source>
        <dbReference type="SAM" id="Phobius"/>
    </source>
</evidence>
<proteinExistence type="inferred from homology"/>
<dbReference type="GeneID" id="101506922"/>
<evidence type="ECO:0000313" key="12">
    <source>
        <dbReference type="RefSeq" id="XP_004491491.1"/>
    </source>
</evidence>
<feature type="transmembrane region" description="Helical" evidence="10">
    <location>
        <begin position="6"/>
        <end position="26"/>
    </location>
</feature>
<dbReference type="PROSITE" id="PS00086">
    <property type="entry name" value="CYTOCHROME_P450"/>
    <property type="match status" value="1"/>
</dbReference>
<keyword evidence="3 8" id="KW-0349">Heme</keyword>
<dbReference type="PRINTS" id="PR00463">
    <property type="entry name" value="EP450I"/>
</dbReference>
<keyword evidence="10" id="KW-0472">Membrane</keyword>
<dbReference type="OrthoDB" id="1470350at2759"/>
<keyword evidence="6 8" id="KW-0408">Iron</keyword>
<keyword evidence="10" id="KW-0812">Transmembrane</keyword>
<dbReference type="InterPro" id="IPR036396">
    <property type="entry name" value="Cyt_P450_sf"/>
</dbReference>
<comment type="similarity">
    <text evidence="2 9">Belongs to the cytochrome P450 family.</text>
</comment>
<name>A0A1S2XPI3_CICAR</name>
<dbReference type="GO" id="GO:0016705">
    <property type="term" value="F:oxidoreductase activity, acting on paired donors, with incorporation or reduction of molecular oxygen"/>
    <property type="evidence" value="ECO:0007669"/>
    <property type="project" value="InterPro"/>
</dbReference>
<evidence type="ECO:0000256" key="9">
    <source>
        <dbReference type="RuleBase" id="RU000461"/>
    </source>
</evidence>
<reference evidence="11" key="1">
    <citation type="journal article" date="2013" name="Nat. Biotechnol.">
        <title>Draft genome sequence of chickpea (Cicer arietinum) provides a resource for trait improvement.</title>
        <authorList>
            <person name="Varshney R.K."/>
            <person name="Song C."/>
            <person name="Saxena R.K."/>
            <person name="Azam S."/>
            <person name="Yu S."/>
            <person name="Sharpe A.G."/>
            <person name="Cannon S."/>
            <person name="Baek J."/>
            <person name="Rosen B.D."/>
            <person name="Tar'an B."/>
            <person name="Millan T."/>
            <person name="Zhang X."/>
            <person name="Ramsay L.D."/>
            <person name="Iwata A."/>
            <person name="Wang Y."/>
            <person name="Nelson W."/>
            <person name="Farmer A.D."/>
            <person name="Gaur P.M."/>
            <person name="Soderlund C."/>
            <person name="Penmetsa R.V."/>
            <person name="Xu C."/>
            <person name="Bharti A.K."/>
            <person name="He W."/>
            <person name="Winter P."/>
            <person name="Zhao S."/>
            <person name="Hane J.K."/>
            <person name="Carrasquilla-Garcia N."/>
            <person name="Condie J.A."/>
            <person name="Upadhyaya H.D."/>
            <person name="Luo M.C."/>
            <person name="Thudi M."/>
            <person name="Gowda C.L."/>
            <person name="Singh N.P."/>
            <person name="Lichtenzveig J."/>
            <person name="Gali K.K."/>
            <person name="Rubio J."/>
            <person name="Nadarajan N."/>
            <person name="Dolezel J."/>
            <person name="Bansal K.C."/>
            <person name="Xu X."/>
            <person name="Edwards D."/>
            <person name="Zhang G."/>
            <person name="Kahl G."/>
            <person name="Gil J."/>
            <person name="Singh K.B."/>
            <person name="Datta S.K."/>
            <person name="Jackson S.A."/>
            <person name="Wang J."/>
            <person name="Cook D.R."/>
        </authorList>
    </citation>
    <scope>NUCLEOTIDE SEQUENCE [LARGE SCALE GENOMIC DNA]</scope>
    <source>
        <strain evidence="11">cv. CDC Frontier</strain>
    </source>
</reference>
<evidence type="ECO:0000256" key="3">
    <source>
        <dbReference type="ARBA" id="ARBA00022617"/>
    </source>
</evidence>
<reference evidence="12" key="2">
    <citation type="submission" date="2025-08" db="UniProtKB">
        <authorList>
            <consortium name="RefSeq"/>
        </authorList>
    </citation>
    <scope>IDENTIFICATION</scope>
    <source>
        <tissue evidence="12">Etiolated seedlings</tissue>
    </source>
</reference>
<keyword evidence="7 9" id="KW-0503">Monooxygenase</keyword>
<dbReference type="PANTHER" id="PTHR47955">
    <property type="entry name" value="CYTOCHROME P450 FAMILY 71 PROTEIN"/>
    <property type="match status" value="1"/>
</dbReference>
<dbReference type="InterPro" id="IPR002401">
    <property type="entry name" value="Cyt_P450_E_grp-I"/>
</dbReference>
<dbReference type="FunFam" id="1.10.630.10:FF:000043">
    <property type="entry name" value="Cytochrome P450 99A2"/>
    <property type="match status" value="1"/>
</dbReference>